<feature type="domain" description="UmuC" evidence="3">
    <location>
        <begin position="88"/>
        <end position="357"/>
    </location>
</feature>
<name>A0A9W7CFD1_9STRA</name>
<dbReference type="SUPFAM" id="SSF100879">
    <property type="entry name" value="Lesion bypass DNA polymerase (Y-family), little finger domain"/>
    <property type="match status" value="1"/>
</dbReference>
<dbReference type="SUPFAM" id="SSF56672">
    <property type="entry name" value="DNA/RNA polymerases"/>
    <property type="match status" value="1"/>
</dbReference>
<evidence type="ECO:0000313" key="5">
    <source>
        <dbReference type="Proteomes" id="UP001165160"/>
    </source>
</evidence>
<dbReference type="PROSITE" id="PS50173">
    <property type="entry name" value="UMUC"/>
    <property type="match status" value="1"/>
</dbReference>
<feature type="compositionally biased region" description="Gly residues" evidence="2">
    <location>
        <begin position="668"/>
        <end position="677"/>
    </location>
</feature>
<dbReference type="InterPro" id="IPR017961">
    <property type="entry name" value="DNA_pol_Y-fam_little_finger"/>
</dbReference>
<evidence type="ECO:0000256" key="2">
    <source>
        <dbReference type="SAM" id="MobiDB-lite"/>
    </source>
</evidence>
<dbReference type="Gene3D" id="1.10.150.810">
    <property type="match status" value="2"/>
</dbReference>
<feature type="coiled-coil region" evidence="1">
    <location>
        <begin position="603"/>
        <end position="630"/>
    </location>
</feature>
<dbReference type="Proteomes" id="UP001165160">
    <property type="component" value="Unassembled WGS sequence"/>
</dbReference>
<evidence type="ECO:0000259" key="3">
    <source>
        <dbReference type="PROSITE" id="PS50173"/>
    </source>
</evidence>
<feature type="compositionally biased region" description="Basic and acidic residues" evidence="2">
    <location>
        <begin position="632"/>
        <end position="659"/>
    </location>
</feature>
<dbReference type="GO" id="GO:0005634">
    <property type="term" value="C:nucleus"/>
    <property type="evidence" value="ECO:0007669"/>
    <property type="project" value="TreeGrafter"/>
</dbReference>
<dbReference type="Gene3D" id="3.30.1490.100">
    <property type="entry name" value="DNA polymerase, Y-family, little finger domain"/>
    <property type="match status" value="1"/>
</dbReference>
<dbReference type="InterPro" id="IPR036775">
    <property type="entry name" value="DNA_pol_Y-fam_lit_finger_sf"/>
</dbReference>
<dbReference type="Pfam" id="PF00817">
    <property type="entry name" value="IMS"/>
    <property type="match status" value="1"/>
</dbReference>
<gene>
    <name evidence="4" type="ORF">TrVE_jg1869</name>
</gene>
<feature type="compositionally biased region" description="Low complexity" evidence="2">
    <location>
        <begin position="66"/>
        <end position="76"/>
    </location>
</feature>
<evidence type="ECO:0000256" key="1">
    <source>
        <dbReference type="SAM" id="Coils"/>
    </source>
</evidence>
<comment type="caution">
    <text evidence="4">The sequence shown here is derived from an EMBL/GenBank/DDBJ whole genome shotgun (WGS) entry which is preliminary data.</text>
</comment>
<dbReference type="PANTHER" id="PTHR11076:SF33">
    <property type="entry name" value="DNA POLYMERASE KAPPA"/>
    <property type="match status" value="1"/>
</dbReference>
<dbReference type="GO" id="GO:0042276">
    <property type="term" value="P:error-prone translesion synthesis"/>
    <property type="evidence" value="ECO:0007669"/>
    <property type="project" value="TreeGrafter"/>
</dbReference>
<dbReference type="GO" id="GO:0006281">
    <property type="term" value="P:DNA repair"/>
    <property type="evidence" value="ECO:0007669"/>
    <property type="project" value="InterPro"/>
</dbReference>
<keyword evidence="1" id="KW-0175">Coiled coil</keyword>
<feature type="region of interest" description="Disordered" evidence="2">
    <location>
        <begin position="243"/>
        <end position="274"/>
    </location>
</feature>
<dbReference type="Gene3D" id="3.30.70.270">
    <property type="match status" value="1"/>
</dbReference>
<dbReference type="InterPro" id="IPR050116">
    <property type="entry name" value="DNA_polymerase-Y"/>
</dbReference>
<keyword evidence="5" id="KW-1185">Reference proteome</keyword>
<dbReference type="Pfam" id="PF11799">
    <property type="entry name" value="IMS_C"/>
    <property type="match status" value="1"/>
</dbReference>
<dbReference type="PANTHER" id="PTHR11076">
    <property type="entry name" value="DNA REPAIR POLYMERASE UMUC / TRANSFERASE FAMILY MEMBER"/>
    <property type="match status" value="1"/>
</dbReference>
<protein>
    <recommendedName>
        <fullName evidence="3">UmuC domain-containing protein</fullName>
    </recommendedName>
</protein>
<feature type="region of interest" description="Disordered" evidence="2">
    <location>
        <begin position="632"/>
        <end position="686"/>
    </location>
</feature>
<dbReference type="EMBL" id="BRXX01000332">
    <property type="protein sequence ID" value="GMI05557.1"/>
    <property type="molecule type" value="Genomic_DNA"/>
</dbReference>
<dbReference type="InterPro" id="IPR043128">
    <property type="entry name" value="Rev_trsase/Diguanyl_cyclase"/>
</dbReference>
<reference evidence="5" key="1">
    <citation type="journal article" date="2023" name="Commun. Biol.">
        <title>Genome analysis of Parmales, the sister group of diatoms, reveals the evolutionary specialization of diatoms from phago-mixotrophs to photoautotrophs.</title>
        <authorList>
            <person name="Ban H."/>
            <person name="Sato S."/>
            <person name="Yoshikawa S."/>
            <person name="Yamada K."/>
            <person name="Nakamura Y."/>
            <person name="Ichinomiya M."/>
            <person name="Sato N."/>
            <person name="Blanc-Mathieu R."/>
            <person name="Endo H."/>
            <person name="Kuwata A."/>
            <person name="Ogata H."/>
        </authorList>
    </citation>
    <scope>NUCLEOTIDE SEQUENCE [LARGE SCALE GENOMIC DNA]</scope>
    <source>
        <strain evidence="5">NIES 3699</strain>
    </source>
</reference>
<organism evidence="4 5">
    <name type="scientific">Triparma verrucosa</name>
    <dbReference type="NCBI Taxonomy" id="1606542"/>
    <lineage>
        <taxon>Eukaryota</taxon>
        <taxon>Sar</taxon>
        <taxon>Stramenopiles</taxon>
        <taxon>Ochrophyta</taxon>
        <taxon>Bolidophyceae</taxon>
        <taxon>Parmales</taxon>
        <taxon>Triparmaceae</taxon>
        <taxon>Triparma</taxon>
    </lineage>
</organism>
<dbReference type="GO" id="GO:0003684">
    <property type="term" value="F:damaged DNA binding"/>
    <property type="evidence" value="ECO:0007669"/>
    <property type="project" value="InterPro"/>
</dbReference>
<dbReference type="GO" id="GO:0003887">
    <property type="term" value="F:DNA-directed DNA polymerase activity"/>
    <property type="evidence" value="ECO:0007669"/>
    <property type="project" value="TreeGrafter"/>
</dbReference>
<accession>A0A9W7CFD1</accession>
<feature type="compositionally biased region" description="Acidic residues" evidence="2">
    <location>
        <begin position="252"/>
        <end position="274"/>
    </location>
</feature>
<dbReference type="InterPro" id="IPR001126">
    <property type="entry name" value="UmuC"/>
</dbReference>
<evidence type="ECO:0000313" key="4">
    <source>
        <dbReference type="EMBL" id="GMI05557.1"/>
    </source>
</evidence>
<feature type="region of interest" description="Disordered" evidence="2">
    <location>
        <begin position="530"/>
        <end position="569"/>
    </location>
</feature>
<dbReference type="AlphaFoldDB" id="A0A9W7CFD1"/>
<dbReference type="InterPro" id="IPR043502">
    <property type="entry name" value="DNA/RNA_pol_sf"/>
</dbReference>
<dbReference type="Gene3D" id="3.40.1170.60">
    <property type="match status" value="1"/>
</dbReference>
<proteinExistence type="predicted"/>
<sequence>MSMNHLVVYASGKGTDSNRAKIDSIIYRLSCNSTYFKEQQRKDALTDSRISKMIDKVRSSPPLPPSTKSSIEATTARLRSTRRTRSLHIVVDMDAFYFSCHCANMKEKGNYECLVRYPKNSNKMRKITDVPAAVGGGVVTTSNYKARKYGVRSAMAGFIAEKLVSELGRDGDIELHWVERAEEGNFTLYRRKSAEVRKILLEYDDELKCYSLDECYMNLGRYVGMRFGGRGMTHEEIQKVWEKRRKGKEEGNENEEGNEGEENEQDEDEGGNEDSWEELISAKDSNRYVQLVVSEMRLKVEKSTLLTCSAGIAPNSILAKIASDENKPNGQCFVEAGDEPVMKFLEGLSTRKMGGIGRVSQKTLEAFSIKTLGELYANRYLVHQVFSSKSASFLLRASLGYADEDRKEGDGEGGGQKSASCESTFRATSDLKVLRDHLSRITTTLSEKYMVKKDGRRLKGKTITLRVKLSDYQRFCRSKTVGFAVSSYSEIWPIVSKLFDGACKDEKIVRGGGVGFTVRLLGVAVSSLGEGDGEGQKTLEGLWGKEGRKETTTTTTTKEGLTEDAGDRDDLIDDTVADGDEEVLLSQCSSAGDEYEGEEQASLKLAQELMKSYEEEAKKEREDEERSRALALKLEEEERKEMKTRELFGRLKRGAESSPKKGRRKDGGGSGGGGGIGSFFNKKVKK</sequence>
<feature type="region of interest" description="Disordered" evidence="2">
    <location>
        <begin position="56"/>
        <end position="76"/>
    </location>
</feature>